<reference evidence="1 2" key="1">
    <citation type="submission" date="2023-02" db="EMBL/GenBank/DDBJ databases">
        <title>LHISI_Scaffold_Assembly.</title>
        <authorList>
            <person name="Stuart O.P."/>
            <person name="Cleave R."/>
            <person name="Magrath M.J.L."/>
            <person name="Mikheyev A.S."/>
        </authorList>
    </citation>
    <scope>NUCLEOTIDE SEQUENCE [LARGE SCALE GENOMIC DNA]</scope>
    <source>
        <strain evidence="1">Daus_M_001</strain>
        <tissue evidence="1">Leg muscle</tissue>
    </source>
</reference>
<dbReference type="EMBL" id="JARBHB010000006">
    <property type="protein sequence ID" value="KAJ8881636.1"/>
    <property type="molecule type" value="Genomic_DNA"/>
</dbReference>
<name>A0ABQ9HBJ5_9NEOP</name>
<organism evidence="1 2">
    <name type="scientific">Dryococelus australis</name>
    <dbReference type="NCBI Taxonomy" id="614101"/>
    <lineage>
        <taxon>Eukaryota</taxon>
        <taxon>Metazoa</taxon>
        <taxon>Ecdysozoa</taxon>
        <taxon>Arthropoda</taxon>
        <taxon>Hexapoda</taxon>
        <taxon>Insecta</taxon>
        <taxon>Pterygota</taxon>
        <taxon>Neoptera</taxon>
        <taxon>Polyneoptera</taxon>
        <taxon>Phasmatodea</taxon>
        <taxon>Verophasmatodea</taxon>
        <taxon>Anareolatae</taxon>
        <taxon>Phasmatidae</taxon>
        <taxon>Eurycanthinae</taxon>
        <taxon>Dryococelus</taxon>
    </lineage>
</organism>
<evidence type="ECO:0000313" key="1">
    <source>
        <dbReference type="EMBL" id="KAJ8881636.1"/>
    </source>
</evidence>
<keyword evidence="2" id="KW-1185">Reference proteome</keyword>
<dbReference type="Proteomes" id="UP001159363">
    <property type="component" value="Chromosome 5"/>
</dbReference>
<comment type="caution">
    <text evidence="1">The sequence shown here is derived from an EMBL/GenBank/DDBJ whole genome shotgun (WGS) entry which is preliminary data.</text>
</comment>
<feature type="non-terminal residue" evidence="1">
    <location>
        <position position="80"/>
    </location>
</feature>
<evidence type="ECO:0008006" key="3">
    <source>
        <dbReference type="Google" id="ProtNLM"/>
    </source>
</evidence>
<evidence type="ECO:0000313" key="2">
    <source>
        <dbReference type="Proteomes" id="UP001159363"/>
    </source>
</evidence>
<proteinExistence type="predicted"/>
<gene>
    <name evidence="1" type="ORF">PR048_018122</name>
</gene>
<sequence>MASKFRVFWKPFEIKLDTIYSIVKAVHTISCEACDDNTEEIPADQLLPLSSQTMRPTIDAFHVRENFARYFNTSRAVPWQ</sequence>
<accession>A0ABQ9HBJ5</accession>
<protein>
    <recommendedName>
        <fullName evidence="3">Transposase</fullName>
    </recommendedName>
</protein>